<accession>A0A1Q2MI34</accession>
<sequence length="135" mass="15412">MARKRIESRLRNYGIYTKWDRKSSDLPQIKEFTHTIPAVENIEFGYIANIRGGRGKLLEFTIEHPPILDSEGKELPVFEGTEQISSNDYNFYLGDCVWQPVEEKCGTWTMTISCCGEELERMSFQVVPASGNAAE</sequence>
<feature type="domain" description="DUF3859" evidence="1">
    <location>
        <begin position="5"/>
        <end position="126"/>
    </location>
</feature>
<evidence type="ECO:0000313" key="2">
    <source>
        <dbReference type="EMBL" id="AQQ72351.1"/>
    </source>
</evidence>
<evidence type="ECO:0000259" key="1">
    <source>
        <dbReference type="Pfam" id="PF12975"/>
    </source>
</evidence>
<name>A0A1Q2MI34_9BACT</name>
<dbReference type="EMBL" id="CP019646">
    <property type="protein sequence ID" value="AQQ72351.1"/>
    <property type="molecule type" value="Genomic_DNA"/>
</dbReference>
<dbReference type="RefSeq" id="WP_146684552.1">
    <property type="nucleotide sequence ID" value="NZ_CP019646.1"/>
</dbReference>
<dbReference type="Pfam" id="PF12975">
    <property type="entry name" value="DUF3859"/>
    <property type="match status" value="1"/>
</dbReference>
<gene>
    <name evidence="2" type="ORF">SMSP2_02734</name>
</gene>
<organism evidence="2 3">
    <name type="scientific">Limihaloglobus sulfuriphilus</name>
    <dbReference type="NCBI Taxonomy" id="1851148"/>
    <lineage>
        <taxon>Bacteria</taxon>
        <taxon>Pseudomonadati</taxon>
        <taxon>Planctomycetota</taxon>
        <taxon>Phycisphaerae</taxon>
        <taxon>Sedimentisphaerales</taxon>
        <taxon>Sedimentisphaeraceae</taxon>
        <taxon>Limihaloglobus</taxon>
    </lineage>
</organism>
<dbReference type="OrthoDB" id="9789349at2"/>
<keyword evidence="3" id="KW-1185">Reference proteome</keyword>
<proteinExistence type="predicted"/>
<protein>
    <recommendedName>
        <fullName evidence="1">DUF3859 domain-containing protein</fullName>
    </recommendedName>
</protein>
<dbReference type="Gene3D" id="2.60.40.2390">
    <property type="match status" value="1"/>
</dbReference>
<evidence type="ECO:0000313" key="3">
    <source>
        <dbReference type="Proteomes" id="UP000188181"/>
    </source>
</evidence>
<dbReference type="InterPro" id="IPR024331">
    <property type="entry name" value="DUF3859"/>
</dbReference>
<dbReference type="Proteomes" id="UP000188181">
    <property type="component" value="Chromosome"/>
</dbReference>
<reference evidence="3" key="1">
    <citation type="submission" date="2017-02" db="EMBL/GenBank/DDBJ databases">
        <title>Comparative genomics and description of representatives of a novel lineage of planctomycetes thriving in anoxic sediments.</title>
        <authorList>
            <person name="Spring S."/>
            <person name="Bunk B."/>
            <person name="Sproer C."/>
        </authorList>
    </citation>
    <scope>NUCLEOTIDE SEQUENCE [LARGE SCALE GENOMIC DNA]</scope>
    <source>
        <strain evidence="3">SM-Chi-D1</strain>
    </source>
</reference>
<dbReference type="AlphaFoldDB" id="A0A1Q2MI34"/>
<dbReference type="KEGG" id="pbas:SMSP2_02734"/>
<dbReference type="STRING" id="1851148.SMSP2_02734"/>